<dbReference type="Proteomes" id="UP001500888">
    <property type="component" value="Unassembled WGS sequence"/>
</dbReference>
<dbReference type="EMBL" id="BAAAZR010000001">
    <property type="protein sequence ID" value="GAA3786738.1"/>
    <property type="molecule type" value="Genomic_DNA"/>
</dbReference>
<name>A0ABP7HA21_9ACTN</name>
<reference evidence="2" key="1">
    <citation type="journal article" date="2019" name="Int. J. Syst. Evol. Microbiol.">
        <title>The Global Catalogue of Microorganisms (GCM) 10K type strain sequencing project: providing services to taxonomists for standard genome sequencing and annotation.</title>
        <authorList>
            <consortium name="The Broad Institute Genomics Platform"/>
            <consortium name="The Broad Institute Genome Sequencing Center for Infectious Disease"/>
            <person name="Wu L."/>
            <person name="Ma J."/>
        </authorList>
    </citation>
    <scope>NUCLEOTIDE SEQUENCE [LARGE SCALE GENOMIC DNA]</scope>
    <source>
        <strain evidence="2">JCM 16908</strain>
    </source>
</reference>
<accession>A0ABP7HA21</accession>
<gene>
    <name evidence="1" type="ORF">GCM10022226_01100</name>
</gene>
<keyword evidence="2" id="KW-1185">Reference proteome</keyword>
<sequence>MREWHKDLEGAAVSAITKAVPAGQEYGRSLFTTGSGEIFVISWRYLLPDE</sequence>
<comment type="caution">
    <text evidence="1">The sequence shown here is derived from an EMBL/GenBank/DDBJ whole genome shotgun (WGS) entry which is preliminary data.</text>
</comment>
<protein>
    <submittedName>
        <fullName evidence="1">Uncharacterized protein</fullName>
    </submittedName>
</protein>
<evidence type="ECO:0000313" key="2">
    <source>
        <dbReference type="Proteomes" id="UP001500888"/>
    </source>
</evidence>
<proteinExistence type="predicted"/>
<organism evidence="1 2">
    <name type="scientific">Sphaerisporangium flaviroseum</name>
    <dbReference type="NCBI Taxonomy" id="509199"/>
    <lineage>
        <taxon>Bacteria</taxon>
        <taxon>Bacillati</taxon>
        <taxon>Actinomycetota</taxon>
        <taxon>Actinomycetes</taxon>
        <taxon>Streptosporangiales</taxon>
        <taxon>Streptosporangiaceae</taxon>
        <taxon>Sphaerisporangium</taxon>
    </lineage>
</organism>
<evidence type="ECO:0000313" key="1">
    <source>
        <dbReference type="EMBL" id="GAA3786738.1"/>
    </source>
</evidence>